<proteinExistence type="inferred from homology"/>
<dbReference type="Gene3D" id="3.50.50.60">
    <property type="entry name" value="FAD/NAD(P)-binding domain"/>
    <property type="match status" value="1"/>
</dbReference>
<evidence type="ECO:0000313" key="6">
    <source>
        <dbReference type="EMBL" id="EEU39492.1"/>
    </source>
</evidence>
<reference evidence="6 7" key="1">
    <citation type="journal article" date="2009" name="PLoS Genet.">
        <title>The genome of Nectria haematococca: contribution of supernumerary chromosomes to gene expansion.</title>
        <authorList>
            <person name="Coleman J.J."/>
            <person name="Rounsley S.D."/>
            <person name="Rodriguez-Carres M."/>
            <person name="Kuo A."/>
            <person name="Wasmann C.C."/>
            <person name="Grimwood J."/>
            <person name="Schmutz J."/>
            <person name="Taga M."/>
            <person name="White G.J."/>
            <person name="Zhou S."/>
            <person name="Schwartz D.C."/>
            <person name="Freitag M."/>
            <person name="Ma L.J."/>
            <person name="Danchin E.G."/>
            <person name="Henrissat B."/>
            <person name="Coutinho P.M."/>
            <person name="Nelson D.R."/>
            <person name="Straney D."/>
            <person name="Napoli C.A."/>
            <person name="Barker B.M."/>
            <person name="Gribskov M."/>
            <person name="Rep M."/>
            <person name="Kroken S."/>
            <person name="Molnar I."/>
            <person name="Rensing C."/>
            <person name="Kennell J.C."/>
            <person name="Zamora J."/>
            <person name="Farman M.L."/>
            <person name="Selker E.U."/>
            <person name="Salamov A."/>
            <person name="Shapiro H."/>
            <person name="Pangilinan J."/>
            <person name="Lindquist E."/>
            <person name="Lamers C."/>
            <person name="Grigoriev I.V."/>
            <person name="Geiser D.M."/>
            <person name="Covert S.F."/>
            <person name="Temporini E."/>
            <person name="Vanetten H.D."/>
        </authorList>
    </citation>
    <scope>NUCLEOTIDE SEQUENCE [LARGE SCALE GENOMIC DNA]</scope>
    <source>
        <strain evidence="7">ATCC MYA-4622 / CBS 123669 / FGSC 9596 / NRRL 45880 / 77-13-4</strain>
    </source>
</reference>
<dbReference type="InterPro" id="IPR000172">
    <property type="entry name" value="GMC_OxRdtase_N"/>
</dbReference>
<keyword evidence="7" id="KW-1185">Reference proteome</keyword>
<evidence type="ECO:0000313" key="7">
    <source>
        <dbReference type="Proteomes" id="UP000005206"/>
    </source>
</evidence>
<dbReference type="PROSITE" id="PS00624">
    <property type="entry name" value="GMC_OXRED_2"/>
    <property type="match status" value="1"/>
</dbReference>
<evidence type="ECO:0000256" key="2">
    <source>
        <dbReference type="PIRSR" id="PIRSR000137-2"/>
    </source>
</evidence>
<dbReference type="InterPro" id="IPR036188">
    <property type="entry name" value="FAD/NAD-bd_sf"/>
</dbReference>
<dbReference type="AlphaFoldDB" id="C7Z9E4"/>
<dbReference type="KEGG" id="nhe:NECHADRAFT_94455"/>
<feature type="domain" description="Glucose-methanol-choline oxidoreductase N-terminal" evidence="4">
    <location>
        <begin position="81"/>
        <end position="104"/>
    </location>
</feature>
<name>C7Z9E4_FUSV7</name>
<feature type="domain" description="Glucose-methanol-choline oxidoreductase N-terminal" evidence="5">
    <location>
        <begin position="274"/>
        <end position="288"/>
    </location>
</feature>
<keyword evidence="2 3" id="KW-0274">FAD</keyword>
<dbReference type="Pfam" id="PF05199">
    <property type="entry name" value="GMC_oxred_C"/>
    <property type="match status" value="1"/>
</dbReference>
<evidence type="ECO:0000259" key="4">
    <source>
        <dbReference type="PROSITE" id="PS00623"/>
    </source>
</evidence>
<keyword evidence="3" id="KW-0285">Flavoprotein</keyword>
<organism evidence="6 7">
    <name type="scientific">Fusarium vanettenii (strain ATCC MYA-4622 / CBS 123669 / FGSC 9596 / NRRL 45880 / 77-13-4)</name>
    <name type="common">Fusarium solani subsp. pisi</name>
    <dbReference type="NCBI Taxonomy" id="660122"/>
    <lineage>
        <taxon>Eukaryota</taxon>
        <taxon>Fungi</taxon>
        <taxon>Dikarya</taxon>
        <taxon>Ascomycota</taxon>
        <taxon>Pezizomycotina</taxon>
        <taxon>Sordariomycetes</taxon>
        <taxon>Hypocreomycetidae</taxon>
        <taxon>Hypocreales</taxon>
        <taxon>Nectriaceae</taxon>
        <taxon>Fusarium</taxon>
        <taxon>Fusarium solani species complex</taxon>
        <taxon>Fusarium vanettenii</taxon>
    </lineage>
</organism>
<comment type="cofactor">
    <cofactor evidence="2">
        <name>FAD</name>
        <dbReference type="ChEBI" id="CHEBI:57692"/>
    </cofactor>
</comment>
<dbReference type="SUPFAM" id="SSF54373">
    <property type="entry name" value="FAD-linked reductases, C-terminal domain"/>
    <property type="match status" value="1"/>
</dbReference>
<dbReference type="PROSITE" id="PS00623">
    <property type="entry name" value="GMC_OXRED_1"/>
    <property type="match status" value="1"/>
</dbReference>
<dbReference type="GO" id="GO:0050660">
    <property type="term" value="F:flavin adenine dinucleotide binding"/>
    <property type="evidence" value="ECO:0007669"/>
    <property type="project" value="InterPro"/>
</dbReference>
<dbReference type="GeneID" id="9673366"/>
<dbReference type="VEuPathDB" id="FungiDB:NECHADRAFT_94455"/>
<accession>C7Z9E4</accession>
<dbReference type="EMBL" id="GG698912">
    <property type="protein sequence ID" value="EEU39492.1"/>
    <property type="molecule type" value="Genomic_DNA"/>
</dbReference>
<dbReference type="PANTHER" id="PTHR11552:SF210">
    <property type="entry name" value="GLUCOSE-METHANOL-CHOLINE OXIDOREDUCTASE N-TERMINAL DOMAIN-CONTAINING PROTEIN-RELATED"/>
    <property type="match status" value="1"/>
</dbReference>
<dbReference type="RefSeq" id="XP_003045205.1">
    <property type="nucleotide sequence ID" value="XM_003045159.1"/>
</dbReference>
<dbReference type="GO" id="GO:0016614">
    <property type="term" value="F:oxidoreductase activity, acting on CH-OH group of donors"/>
    <property type="evidence" value="ECO:0007669"/>
    <property type="project" value="InterPro"/>
</dbReference>
<evidence type="ECO:0000256" key="3">
    <source>
        <dbReference type="RuleBase" id="RU003968"/>
    </source>
</evidence>
<dbReference type="Proteomes" id="UP000005206">
    <property type="component" value="Chromosome 6"/>
</dbReference>
<comment type="similarity">
    <text evidence="1 3">Belongs to the GMC oxidoreductase family.</text>
</comment>
<dbReference type="PANTHER" id="PTHR11552">
    <property type="entry name" value="GLUCOSE-METHANOL-CHOLINE GMC OXIDOREDUCTASE"/>
    <property type="match status" value="1"/>
</dbReference>
<dbReference type="OMA" id="MQMYSEH"/>
<sequence>MSSPDYIIVGGGTSGLVVANRLSEDPNVQVLVLEAGDDLTADPRVNVPGFWLALLGSDADWRYHSTPQPGLKDRSVKIPLGKAIGGTSSLNGQVFVAPAQADIDAWGKLGNAGWDWASLVPYYKKSYTLLPPKDQATLDHLGIDWINDEYKGTSGPIKVSFPGVLEDPLCKAWIDAFRELNKSTTGDPFSGNSIGGYSSAGSVDPETKTRSYAGSAYALPALQRSNFKIITGAKAHKILFQENSDGVVATGVQAKVKGETKTFTAAKEVIVASGAFNTPKLLELSGIGGKETLEKHGIPVTVDLPAVGENLQDHVMTSVSFEVADGVMTGDPLLRQEPEALALAQELYQKHRAGPFAVGGTQCHAFMPSPDSISELLDKYPPTPENQDYYNAVRSILEKPDATSAACFLFQVQANVHEHGKSYIGSSRMPENFVSFGCFQSHPLSRGATHISSADVDAMPEIDPRYFSHPADLEILAQNVRALEDLRQTKAFGAFLKPDGKRNHPDAFHIGTLEGAKKYVLDTASNTFHVCGTAAMLPKDKGGVVDINLVVYGTKNLRVVDASIFPLIPRGNIMSSVYAVAEKAADVIKGV</sequence>
<feature type="binding site" evidence="2">
    <location>
        <position position="87"/>
    </location>
    <ligand>
        <name>FAD</name>
        <dbReference type="ChEBI" id="CHEBI:57692"/>
    </ligand>
</feature>
<gene>
    <name evidence="6" type="ORF">NECHADRAFT_94455</name>
</gene>
<dbReference type="SUPFAM" id="SSF51905">
    <property type="entry name" value="FAD/NAD(P)-binding domain"/>
    <property type="match status" value="1"/>
</dbReference>
<dbReference type="OrthoDB" id="269227at2759"/>
<dbReference type="Gene3D" id="3.30.560.10">
    <property type="entry name" value="Glucose Oxidase, domain 3"/>
    <property type="match status" value="1"/>
</dbReference>
<evidence type="ECO:0000256" key="1">
    <source>
        <dbReference type="ARBA" id="ARBA00010790"/>
    </source>
</evidence>
<dbReference type="InParanoid" id="C7Z9E4"/>
<dbReference type="HOGENOM" id="CLU_002865_6_2_1"/>
<evidence type="ECO:0000259" key="5">
    <source>
        <dbReference type="PROSITE" id="PS00624"/>
    </source>
</evidence>
<feature type="binding site" evidence="2">
    <location>
        <begin position="91"/>
        <end position="94"/>
    </location>
    <ligand>
        <name>FAD</name>
        <dbReference type="ChEBI" id="CHEBI:57692"/>
    </ligand>
</feature>
<dbReference type="InterPro" id="IPR007867">
    <property type="entry name" value="GMC_OxRtase_C"/>
</dbReference>
<dbReference type="InterPro" id="IPR012132">
    <property type="entry name" value="GMC_OxRdtase"/>
</dbReference>
<dbReference type="eggNOG" id="KOG1238">
    <property type="taxonomic scope" value="Eukaryota"/>
</dbReference>
<feature type="binding site" evidence="2">
    <location>
        <begin position="13"/>
        <end position="14"/>
    </location>
    <ligand>
        <name>FAD</name>
        <dbReference type="ChEBI" id="CHEBI:57692"/>
    </ligand>
</feature>
<dbReference type="PIRSF" id="PIRSF000137">
    <property type="entry name" value="Alcohol_oxidase"/>
    <property type="match status" value="1"/>
</dbReference>
<dbReference type="Pfam" id="PF00732">
    <property type="entry name" value="GMC_oxred_N"/>
    <property type="match status" value="1"/>
</dbReference>
<protein>
    <recommendedName>
        <fullName evidence="4 5">Glucose-methanol-choline oxidoreductase N-terminal domain-containing protein</fullName>
    </recommendedName>
</protein>